<name>A0A9W8DJU2_9FUNG</name>
<dbReference type="GO" id="GO:0016020">
    <property type="term" value="C:membrane"/>
    <property type="evidence" value="ECO:0007669"/>
    <property type="project" value="UniProtKB-SubCell"/>
</dbReference>
<dbReference type="EMBL" id="JANBPT010000966">
    <property type="protein sequence ID" value="KAJ1911117.1"/>
    <property type="molecule type" value="Genomic_DNA"/>
</dbReference>
<accession>A0A9W8DJU2</accession>
<keyword evidence="8" id="KW-1185">Reference proteome</keyword>
<feature type="non-terminal residue" evidence="7">
    <location>
        <position position="55"/>
    </location>
</feature>
<dbReference type="InterPro" id="IPR036259">
    <property type="entry name" value="MFS_trans_sf"/>
</dbReference>
<evidence type="ECO:0000313" key="7">
    <source>
        <dbReference type="EMBL" id="KAJ1911117.1"/>
    </source>
</evidence>
<evidence type="ECO:0000256" key="5">
    <source>
        <dbReference type="ARBA" id="ARBA00023136"/>
    </source>
</evidence>
<evidence type="ECO:0000256" key="2">
    <source>
        <dbReference type="ARBA" id="ARBA00022448"/>
    </source>
</evidence>
<keyword evidence="3" id="KW-0812">Transmembrane</keyword>
<dbReference type="PANTHER" id="PTHR43791">
    <property type="entry name" value="PERMEASE-RELATED"/>
    <property type="match status" value="1"/>
</dbReference>
<dbReference type="Proteomes" id="UP001150569">
    <property type="component" value="Unassembled WGS sequence"/>
</dbReference>
<keyword evidence="6" id="KW-0732">Signal</keyword>
<gene>
    <name evidence="7" type="ORF">IWQ60_010292</name>
</gene>
<reference evidence="7" key="1">
    <citation type="submission" date="2022-07" db="EMBL/GenBank/DDBJ databases">
        <title>Phylogenomic reconstructions and comparative analyses of Kickxellomycotina fungi.</title>
        <authorList>
            <person name="Reynolds N.K."/>
            <person name="Stajich J.E."/>
            <person name="Barry K."/>
            <person name="Grigoriev I.V."/>
            <person name="Crous P."/>
            <person name="Smith M.E."/>
        </authorList>
    </citation>
    <scope>NUCLEOTIDE SEQUENCE</scope>
    <source>
        <strain evidence="7">RSA 861</strain>
    </source>
</reference>
<proteinExistence type="predicted"/>
<dbReference type="Gene3D" id="1.20.1250.20">
    <property type="entry name" value="MFS general substrate transporter like domains"/>
    <property type="match status" value="1"/>
</dbReference>
<keyword evidence="2" id="KW-0813">Transport</keyword>
<evidence type="ECO:0008006" key="9">
    <source>
        <dbReference type="Google" id="ProtNLM"/>
    </source>
</evidence>
<dbReference type="AlphaFoldDB" id="A0A9W8DJU2"/>
<comment type="subcellular location">
    <subcellularLocation>
        <location evidence="1">Membrane</location>
        <topology evidence="1">Multi-pass membrane protein</topology>
    </subcellularLocation>
</comment>
<dbReference type="OrthoDB" id="2962993at2759"/>
<feature type="chain" id="PRO_5040867230" description="MFS transporter" evidence="6">
    <location>
        <begin position="23"/>
        <end position="55"/>
    </location>
</feature>
<dbReference type="GO" id="GO:0022857">
    <property type="term" value="F:transmembrane transporter activity"/>
    <property type="evidence" value="ECO:0007669"/>
    <property type="project" value="TreeGrafter"/>
</dbReference>
<protein>
    <recommendedName>
        <fullName evidence="9">MFS transporter</fullName>
    </recommendedName>
</protein>
<evidence type="ECO:0000256" key="6">
    <source>
        <dbReference type="SAM" id="SignalP"/>
    </source>
</evidence>
<sequence length="55" mass="5837">MSASTGLASILTLRLLLGAAEAGFAPGVFYYLTLWYTPDEIGTRSAVFYCASIVS</sequence>
<evidence type="ECO:0000256" key="1">
    <source>
        <dbReference type="ARBA" id="ARBA00004141"/>
    </source>
</evidence>
<evidence type="ECO:0000313" key="8">
    <source>
        <dbReference type="Proteomes" id="UP001150569"/>
    </source>
</evidence>
<organism evidence="7 8">
    <name type="scientific">Tieghemiomyces parasiticus</name>
    <dbReference type="NCBI Taxonomy" id="78921"/>
    <lineage>
        <taxon>Eukaryota</taxon>
        <taxon>Fungi</taxon>
        <taxon>Fungi incertae sedis</taxon>
        <taxon>Zoopagomycota</taxon>
        <taxon>Kickxellomycotina</taxon>
        <taxon>Dimargaritomycetes</taxon>
        <taxon>Dimargaritales</taxon>
        <taxon>Dimargaritaceae</taxon>
        <taxon>Tieghemiomyces</taxon>
    </lineage>
</organism>
<evidence type="ECO:0000256" key="3">
    <source>
        <dbReference type="ARBA" id="ARBA00022692"/>
    </source>
</evidence>
<dbReference type="SUPFAM" id="SSF103473">
    <property type="entry name" value="MFS general substrate transporter"/>
    <property type="match status" value="1"/>
</dbReference>
<feature type="signal peptide" evidence="6">
    <location>
        <begin position="1"/>
        <end position="22"/>
    </location>
</feature>
<keyword evidence="5" id="KW-0472">Membrane</keyword>
<comment type="caution">
    <text evidence="7">The sequence shown here is derived from an EMBL/GenBank/DDBJ whole genome shotgun (WGS) entry which is preliminary data.</text>
</comment>
<dbReference type="PANTHER" id="PTHR43791:SF36">
    <property type="entry name" value="TRANSPORTER, PUTATIVE (AFU_ORTHOLOGUE AFUA_6G08340)-RELATED"/>
    <property type="match status" value="1"/>
</dbReference>
<keyword evidence="4" id="KW-1133">Transmembrane helix</keyword>
<evidence type="ECO:0000256" key="4">
    <source>
        <dbReference type="ARBA" id="ARBA00022989"/>
    </source>
</evidence>